<protein>
    <submittedName>
        <fullName evidence="8">RNA polymerase sigma-70 factor (ECF subfamily)</fullName>
    </submittedName>
</protein>
<dbReference type="InterPro" id="IPR014284">
    <property type="entry name" value="RNA_pol_sigma-70_dom"/>
</dbReference>
<dbReference type="Proteomes" id="UP000286246">
    <property type="component" value="Unassembled WGS sequence"/>
</dbReference>
<name>A0A420B6H5_SPHD1</name>
<dbReference type="EMBL" id="RAPY01000002">
    <property type="protein sequence ID" value="RKE52282.1"/>
    <property type="molecule type" value="Genomic_DNA"/>
</dbReference>
<evidence type="ECO:0000256" key="3">
    <source>
        <dbReference type="ARBA" id="ARBA00023082"/>
    </source>
</evidence>
<keyword evidence="3" id="KW-0731">Sigma factor</keyword>
<dbReference type="Pfam" id="PF04542">
    <property type="entry name" value="Sigma70_r2"/>
    <property type="match status" value="1"/>
</dbReference>
<feature type="domain" description="RNA polymerase sigma-70 region 2" evidence="6">
    <location>
        <begin position="21"/>
        <end position="86"/>
    </location>
</feature>
<keyword evidence="5" id="KW-0804">Transcription</keyword>
<dbReference type="GO" id="GO:0003677">
    <property type="term" value="F:DNA binding"/>
    <property type="evidence" value="ECO:0007669"/>
    <property type="project" value="UniProtKB-KW"/>
</dbReference>
<keyword evidence="9" id="KW-1185">Reference proteome</keyword>
<dbReference type="GO" id="GO:0016987">
    <property type="term" value="F:sigma factor activity"/>
    <property type="evidence" value="ECO:0007669"/>
    <property type="project" value="UniProtKB-KW"/>
</dbReference>
<proteinExistence type="inferred from homology"/>
<evidence type="ECO:0000259" key="6">
    <source>
        <dbReference type="Pfam" id="PF04542"/>
    </source>
</evidence>
<evidence type="ECO:0000259" key="7">
    <source>
        <dbReference type="Pfam" id="PF08281"/>
    </source>
</evidence>
<dbReference type="PANTHER" id="PTHR43133">
    <property type="entry name" value="RNA POLYMERASE ECF-TYPE SIGMA FACTO"/>
    <property type="match status" value="1"/>
</dbReference>
<evidence type="ECO:0000256" key="5">
    <source>
        <dbReference type="ARBA" id="ARBA00023163"/>
    </source>
</evidence>
<dbReference type="Gene3D" id="1.10.1740.10">
    <property type="match status" value="1"/>
</dbReference>
<dbReference type="Gene3D" id="1.10.10.10">
    <property type="entry name" value="Winged helix-like DNA-binding domain superfamily/Winged helix DNA-binding domain"/>
    <property type="match status" value="1"/>
</dbReference>
<keyword evidence="4" id="KW-0238">DNA-binding</keyword>
<sequence length="192" mass="22837">MDYNYFEDFKAGNQRVLEFCIQQNRSSLLFFAYKFIRDETVCEEIVADSFFKLWQHRARMTDLSHIQYFLFKTTKNACLNHIEKEKSSPFVYHGLEGIDQQDDRNIQFDMIYAEFIQLLCAELDKLPTQQAQIFRLSYLEGYSTEEICTLLNTTANNVFYAKSKVLSHLRQRFGRNDMLLALFLAPYLFQHL</sequence>
<dbReference type="SUPFAM" id="SSF88659">
    <property type="entry name" value="Sigma3 and sigma4 domains of RNA polymerase sigma factors"/>
    <property type="match status" value="1"/>
</dbReference>
<reference evidence="8 9" key="1">
    <citation type="submission" date="2018-09" db="EMBL/GenBank/DDBJ databases">
        <title>Genomic Encyclopedia of Type Strains, Phase III (KMG-III): the genomes of soil and plant-associated and newly described type strains.</title>
        <authorList>
            <person name="Whitman W."/>
        </authorList>
    </citation>
    <scope>NUCLEOTIDE SEQUENCE [LARGE SCALE GENOMIC DNA]</scope>
    <source>
        <strain evidence="8 9">CECT 7938</strain>
    </source>
</reference>
<evidence type="ECO:0000313" key="8">
    <source>
        <dbReference type="EMBL" id="RKE52282.1"/>
    </source>
</evidence>
<dbReference type="InterPro" id="IPR013324">
    <property type="entry name" value="RNA_pol_sigma_r3/r4-like"/>
</dbReference>
<evidence type="ECO:0000256" key="1">
    <source>
        <dbReference type="ARBA" id="ARBA00010641"/>
    </source>
</evidence>
<dbReference type="Pfam" id="PF08281">
    <property type="entry name" value="Sigma70_r4_2"/>
    <property type="match status" value="1"/>
</dbReference>
<dbReference type="AlphaFoldDB" id="A0A420B6H5"/>
<dbReference type="GO" id="GO:0006352">
    <property type="term" value="P:DNA-templated transcription initiation"/>
    <property type="evidence" value="ECO:0007669"/>
    <property type="project" value="InterPro"/>
</dbReference>
<keyword evidence="2" id="KW-0805">Transcription regulation</keyword>
<dbReference type="InterPro" id="IPR013325">
    <property type="entry name" value="RNA_pol_sigma_r2"/>
</dbReference>
<dbReference type="InterPro" id="IPR007627">
    <property type="entry name" value="RNA_pol_sigma70_r2"/>
</dbReference>
<evidence type="ECO:0000256" key="4">
    <source>
        <dbReference type="ARBA" id="ARBA00023125"/>
    </source>
</evidence>
<dbReference type="SUPFAM" id="SSF88946">
    <property type="entry name" value="Sigma2 domain of RNA polymerase sigma factors"/>
    <property type="match status" value="1"/>
</dbReference>
<gene>
    <name evidence="8" type="ORF">DFQ12_2516</name>
</gene>
<comment type="caution">
    <text evidence="8">The sequence shown here is derived from an EMBL/GenBank/DDBJ whole genome shotgun (WGS) entry which is preliminary data.</text>
</comment>
<accession>A0A420B6H5</accession>
<organism evidence="8 9">
    <name type="scientific">Sphingobacterium detergens</name>
    <dbReference type="NCBI Taxonomy" id="1145106"/>
    <lineage>
        <taxon>Bacteria</taxon>
        <taxon>Pseudomonadati</taxon>
        <taxon>Bacteroidota</taxon>
        <taxon>Sphingobacteriia</taxon>
        <taxon>Sphingobacteriales</taxon>
        <taxon>Sphingobacteriaceae</taxon>
        <taxon>Sphingobacterium</taxon>
    </lineage>
</organism>
<dbReference type="NCBIfam" id="TIGR02937">
    <property type="entry name" value="sigma70-ECF"/>
    <property type="match status" value="1"/>
</dbReference>
<dbReference type="InterPro" id="IPR036388">
    <property type="entry name" value="WH-like_DNA-bd_sf"/>
</dbReference>
<comment type="similarity">
    <text evidence="1">Belongs to the sigma-70 factor family. ECF subfamily.</text>
</comment>
<dbReference type="InterPro" id="IPR039425">
    <property type="entry name" value="RNA_pol_sigma-70-like"/>
</dbReference>
<evidence type="ECO:0000256" key="2">
    <source>
        <dbReference type="ARBA" id="ARBA00023015"/>
    </source>
</evidence>
<dbReference type="InterPro" id="IPR013249">
    <property type="entry name" value="RNA_pol_sigma70_r4_t2"/>
</dbReference>
<feature type="domain" description="RNA polymerase sigma factor 70 region 4 type 2" evidence="7">
    <location>
        <begin position="123"/>
        <end position="169"/>
    </location>
</feature>
<evidence type="ECO:0000313" key="9">
    <source>
        <dbReference type="Proteomes" id="UP000286246"/>
    </source>
</evidence>
<dbReference type="OrthoDB" id="656273at2"/>
<dbReference type="PANTHER" id="PTHR43133:SF8">
    <property type="entry name" value="RNA POLYMERASE SIGMA FACTOR HI_1459-RELATED"/>
    <property type="match status" value="1"/>
</dbReference>
<dbReference type="RefSeq" id="WP_120259338.1">
    <property type="nucleotide sequence ID" value="NZ_RAPY01000002.1"/>
</dbReference>